<evidence type="ECO:0000259" key="1">
    <source>
        <dbReference type="Pfam" id="PF21722"/>
    </source>
</evidence>
<dbReference type="EMBL" id="BK015423">
    <property type="protein sequence ID" value="DAE05995.1"/>
    <property type="molecule type" value="Genomic_DNA"/>
</dbReference>
<sequence>MALTMLAANNAQSVITSGINSSATSLAVSTGAGDLFPQPVAGVSYFKLTLTDSATEQLNEIVHVTARTGDTFTIVRAQEGTTARAWSANDIVANMLTAGSIALLAQYNTPDFQNATSGRLINKQVFSTPGSFTYNKTEGATWGIVQIKAAGGPGGNASGATASNVAVALGGGAGAYAESRLSTLPDTASVVVGAGGNPGNPGGNSSFGSIVANGGAPGDSNLASTWTDSAGAKYLRGANGGTATGGDINARGDHGGPAQWSVSGNCLSGDGGLSLYLGSAPPVGGGSGNGIAGDTGGGGSGANANLTTTVYTGGKGGDGVVIVWEYA</sequence>
<dbReference type="InterPro" id="IPR049304">
    <property type="entry name" value="Gly_rich_dom"/>
</dbReference>
<reference evidence="2" key="1">
    <citation type="journal article" date="2021" name="Proc. Natl. Acad. Sci. U.S.A.">
        <title>A Catalog of Tens of Thousands of Viruses from Human Metagenomes Reveals Hidden Associations with Chronic Diseases.</title>
        <authorList>
            <person name="Tisza M.J."/>
            <person name="Buck C.B."/>
        </authorList>
    </citation>
    <scope>NUCLEOTIDE SEQUENCE</scope>
    <source>
        <strain evidence="2">CtCWF2</strain>
    </source>
</reference>
<name>A0A8S5PHN9_9CAUD</name>
<proteinExistence type="predicted"/>
<protein>
    <submittedName>
        <fullName evidence="2">Tail fiber protein</fullName>
    </submittedName>
</protein>
<feature type="domain" description="Glycine-rich" evidence="1">
    <location>
        <begin position="128"/>
        <end position="323"/>
    </location>
</feature>
<accession>A0A8S5PHN9</accession>
<organism evidence="2">
    <name type="scientific">Podoviridae sp. ctCWF2</name>
    <dbReference type="NCBI Taxonomy" id="2825230"/>
    <lineage>
        <taxon>Viruses</taxon>
        <taxon>Duplodnaviria</taxon>
        <taxon>Heunggongvirae</taxon>
        <taxon>Uroviricota</taxon>
        <taxon>Caudoviricetes</taxon>
    </lineage>
</organism>
<dbReference type="Pfam" id="PF21722">
    <property type="entry name" value="Gly_rich_2"/>
    <property type="match status" value="1"/>
</dbReference>
<evidence type="ECO:0000313" key="2">
    <source>
        <dbReference type="EMBL" id="DAE05995.1"/>
    </source>
</evidence>